<protein>
    <submittedName>
        <fullName evidence="1">Uncharacterized protein</fullName>
    </submittedName>
</protein>
<dbReference type="Proteomes" id="UP001153148">
    <property type="component" value="Unassembled WGS sequence"/>
</dbReference>
<organism evidence="1 2">
    <name type="scientific">Timema podura</name>
    <name type="common">Walking stick</name>
    <dbReference type="NCBI Taxonomy" id="61482"/>
    <lineage>
        <taxon>Eukaryota</taxon>
        <taxon>Metazoa</taxon>
        <taxon>Ecdysozoa</taxon>
        <taxon>Arthropoda</taxon>
        <taxon>Hexapoda</taxon>
        <taxon>Insecta</taxon>
        <taxon>Pterygota</taxon>
        <taxon>Neoptera</taxon>
        <taxon>Polyneoptera</taxon>
        <taxon>Phasmatodea</taxon>
        <taxon>Timematodea</taxon>
        <taxon>Timematoidea</taxon>
        <taxon>Timematidae</taxon>
        <taxon>Timema</taxon>
    </lineage>
</organism>
<accession>A0ABN7PLA7</accession>
<reference evidence="1" key="1">
    <citation type="submission" date="2021-03" db="EMBL/GenBank/DDBJ databases">
        <authorList>
            <person name="Tran Van P."/>
        </authorList>
    </citation>
    <scope>NUCLEOTIDE SEQUENCE</scope>
</reference>
<evidence type="ECO:0000313" key="1">
    <source>
        <dbReference type="EMBL" id="CAG2066822.1"/>
    </source>
</evidence>
<gene>
    <name evidence="1" type="ORF">TPAB3V08_LOCUS13765</name>
</gene>
<dbReference type="EMBL" id="CAJPIN010059475">
    <property type="protein sequence ID" value="CAG2066822.1"/>
    <property type="molecule type" value="Genomic_DNA"/>
</dbReference>
<sequence>MSQADKIRKLSTPFIFITHLCISSLEGGLYTQPSSGFPTAAPGLGYGISNSMMGAQPIQNGVYAVPGLGSQPLAATVPVPGIASNPFFNMGTPAAAFPVMSQVSPS</sequence>
<proteinExistence type="predicted"/>
<keyword evidence="2" id="KW-1185">Reference proteome</keyword>
<name>A0ABN7PLA7_TIMPD</name>
<evidence type="ECO:0000313" key="2">
    <source>
        <dbReference type="Proteomes" id="UP001153148"/>
    </source>
</evidence>
<comment type="caution">
    <text evidence="1">The sequence shown here is derived from an EMBL/GenBank/DDBJ whole genome shotgun (WGS) entry which is preliminary data.</text>
</comment>